<protein>
    <submittedName>
        <fullName evidence="1">Uncharacterized protein</fullName>
    </submittedName>
</protein>
<dbReference type="HOGENOM" id="CLU_169846_2_0_1"/>
<dbReference type="KEGG" id="dsq:DICSQDRAFT_20836"/>
<name>R7SHS1_DICSQ</name>
<sequence>MRQRGVPNVLIEWLREKLRGRQTRLKFDDYASDFIEIISGIDQGCPLSVILYSFYNSELIDSADRRKGELAVGSMDDVALMAIGRTF</sequence>
<dbReference type="OMA" id="IDNGFRA"/>
<evidence type="ECO:0000313" key="1">
    <source>
        <dbReference type="EMBL" id="EJF55275.1"/>
    </source>
</evidence>
<accession>R7SHS1</accession>
<dbReference type="AlphaFoldDB" id="R7SHS1"/>
<evidence type="ECO:0000313" key="2">
    <source>
        <dbReference type="Proteomes" id="UP000053319"/>
    </source>
</evidence>
<gene>
    <name evidence="1" type="ORF">DICSQDRAFT_20836</name>
</gene>
<dbReference type="OrthoDB" id="3044497at2759"/>
<organism evidence="1 2">
    <name type="scientific">Dichomitus squalens (strain LYAD-421)</name>
    <name type="common">Western red white-rot fungus</name>
    <dbReference type="NCBI Taxonomy" id="732165"/>
    <lineage>
        <taxon>Eukaryota</taxon>
        <taxon>Fungi</taxon>
        <taxon>Dikarya</taxon>
        <taxon>Basidiomycota</taxon>
        <taxon>Agaricomycotina</taxon>
        <taxon>Agaricomycetes</taxon>
        <taxon>Polyporales</taxon>
        <taxon>Polyporaceae</taxon>
        <taxon>Dichomitus</taxon>
    </lineage>
</organism>
<dbReference type="EMBL" id="JH719873">
    <property type="protein sequence ID" value="EJF55275.1"/>
    <property type="molecule type" value="Genomic_DNA"/>
</dbReference>
<dbReference type="GeneID" id="18841557"/>
<feature type="non-terminal residue" evidence="1">
    <location>
        <position position="87"/>
    </location>
</feature>
<reference evidence="1 2" key="1">
    <citation type="journal article" date="2012" name="Science">
        <title>The Paleozoic origin of enzymatic lignin decomposition reconstructed from 31 fungal genomes.</title>
        <authorList>
            <person name="Floudas D."/>
            <person name="Binder M."/>
            <person name="Riley R."/>
            <person name="Barry K."/>
            <person name="Blanchette R.A."/>
            <person name="Henrissat B."/>
            <person name="Martinez A.T."/>
            <person name="Otillar R."/>
            <person name="Spatafora J.W."/>
            <person name="Yadav J.S."/>
            <person name="Aerts A."/>
            <person name="Benoit I."/>
            <person name="Boyd A."/>
            <person name="Carlson A."/>
            <person name="Copeland A."/>
            <person name="Coutinho P.M."/>
            <person name="de Vries R.P."/>
            <person name="Ferreira P."/>
            <person name="Findley K."/>
            <person name="Foster B."/>
            <person name="Gaskell J."/>
            <person name="Glotzer D."/>
            <person name="Gorecki P."/>
            <person name="Heitman J."/>
            <person name="Hesse C."/>
            <person name="Hori C."/>
            <person name="Igarashi K."/>
            <person name="Jurgens J.A."/>
            <person name="Kallen N."/>
            <person name="Kersten P."/>
            <person name="Kohler A."/>
            <person name="Kuees U."/>
            <person name="Kumar T.K.A."/>
            <person name="Kuo A."/>
            <person name="LaButti K."/>
            <person name="Larrondo L.F."/>
            <person name="Lindquist E."/>
            <person name="Ling A."/>
            <person name="Lombard V."/>
            <person name="Lucas S."/>
            <person name="Lundell T."/>
            <person name="Martin R."/>
            <person name="McLaughlin D.J."/>
            <person name="Morgenstern I."/>
            <person name="Morin E."/>
            <person name="Murat C."/>
            <person name="Nagy L.G."/>
            <person name="Nolan M."/>
            <person name="Ohm R.A."/>
            <person name="Patyshakuliyeva A."/>
            <person name="Rokas A."/>
            <person name="Ruiz-Duenas F.J."/>
            <person name="Sabat G."/>
            <person name="Salamov A."/>
            <person name="Samejima M."/>
            <person name="Schmutz J."/>
            <person name="Slot J.C."/>
            <person name="St John F."/>
            <person name="Stenlid J."/>
            <person name="Sun H."/>
            <person name="Sun S."/>
            <person name="Syed K."/>
            <person name="Tsang A."/>
            <person name="Wiebenga A."/>
            <person name="Young D."/>
            <person name="Pisabarro A."/>
            <person name="Eastwood D.C."/>
            <person name="Martin F."/>
            <person name="Cullen D."/>
            <person name="Grigoriev I.V."/>
            <person name="Hibbett D.S."/>
        </authorList>
    </citation>
    <scope>NUCLEOTIDE SEQUENCE [LARGE SCALE GENOMIC DNA]</scope>
    <source>
        <strain evidence="1 2">LYAD-421 SS1</strain>
    </source>
</reference>
<proteinExistence type="predicted"/>
<dbReference type="RefSeq" id="XP_007371986.1">
    <property type="nucleotide sequence ID" value="XM_007371924.1"/>
</dbReference>
<dbReference type="Proteomes" id="UP000053319">
    <property type="component" value="Unassembled WGS sequence"/>
</dbReference>